<name>A0A645EGQ5_9ZZZZ</name>
<dbReference type="EMBL" id="VSSQ01046659">
    <property type="protein sequence ID" value="MPN00626.1"/>
    <property type="molecule type" value="Genomic_DNA"/>
</dbReference>
<accession>A0A645EGQ5</accession>
<dbReference type="AlphaFoldDB" id="A0A645EGQ5"/>
<organism evidence="1">
    <name type="scientific">bioreactor metagenome</name>
    <dbReference type="NCBI Taxonomy" id="1076179"/>
    <lineage>
        <taxon>unclassified sequences</taxon>
        <taxon>metagenomes</taxon>
        <taxon>ecological metagenomes</taxon>
    </lineage>
</organism>
<proteinExistence type="predicted"/>
<gene>
    <name evidence="1" type="ORF">SDC9_147822</name>
</gene>
<reference evidence="1" key="1">
    <citation type="submission" date="2019-08" db="EMBL/GenBank/DDBJ databases">
        <authorList>
            <person name="Kucharzyk K."/>
            <person name="Murdoch R.W."/>
            <person name="Higgins S."/>
            <person name="Loffler F."/>
        </authorList>
    </citation>
    <scope>NUCLEOTIDE SEQUENCE</scope>
</reference>
<sequence length="86" mass="9808">MQHGISPLDNSYFTAGGYDFIFMNFRIANRSVRNPTDDILNAFPILLRHKMIDPGLPDNLVLTQPQRFASRLIDHGHNAFTGKHNE</sequence>
<evidence type="ECO:0000313" key="1">
    <source>
        <dbReference type="EMBL" id="MPN00626.1"/>
    </source>
</evidence>
<protein>
    <submittedName>
        <fullName evidence="1">Uncharacterized protein</fullName>
    </submittedName>
</protein>
<comment type="caution">
    <text evidence="1">The sequence shown here is derived from an EMBL/GenBank/DDBJ whole genome shotgun (WGS) entry which is preliminary data.</text>
</comment>